<dbReference type="EMBL" id="PCSU01000020">
    <property type="protein sequence ID" value="PIP56733.1"/>
    <property type="molecule type" value="Genomic_DNA"/>
</dbReference>
<comment type="caution">
    <text evidence="1">The sequence shown here is derived from an EMBL/GenBank/DDBJ whole genome shotgun (WGS) entry which is preliminary data.</text>
</comment>
<protein>
    <submittedName>
        <fullName evidence="1">Uncharacterized protein</fullName>
    </submittedName>
</protein>
<organism evidence="1 2">
    <name type="scientific">candidate division WWE3 bacterium CG22_combo_CG10-13_8_21_14_all_39_12</name>
    <dbReference type="NCBI Taxonomy" id="1975094"/>
    <lineage>
        <taxon>Bacteria</taxon>
        <taxon>Katanobacteria</taxon>
    </lineage>
</organism>
<proteinExistence type="predicted"/>
<dbReference type="AlphaFoldDB" id="A0A2H0BGD9"/>
<evidence type="ECO:0000313" key="1">
    <source>
        <dbReference type="EMBL" id="PIP56733.1"/>
    </source>
</evidence>
<accession>A0A2H0BGD9</accession>
<reference evidence="1 2" key="1">
    <citation type="submission" date="2017-09" db="EMBL/GenBank/DDBJ databases">
        <title>Depth-based differentiation of microbial function through sediment-hosted aquifers and enrichment of novel symbionts in the deep terrestrial subsurface.</title>
        <authorList>
            <person name="Probst A.J."/>
            <person name="Ladd B."/>
            <person name="Jarett J.K."/>
            <person name="Geller-Mcgrath D.E."/>
            <person name="Sieber C.M."/>
            <person name="Emerson J.B."/>
            <person name="Anantharaman K."/>
            <person name="Thomas B.C."/>
            <person name="Malmstrom R."/>
            <person name="Stieglmeier M."/>
            <person name="Klingl A."/>
            <person name="Woyke T."/>
            <person name="Ryan C.M."/>
            <person name="Banfield J.F."/>
        </authorList>
    </citation>
    <scope>NUCLEOTIDE SEQUENCE [LARGE SCALE GENOMIC DNA]</scope>
    <source>
        <strain evidence="1">CG22_combo_CG10-13_8_21_14_all_39_12</strain>
    </source>
</reference>
<gene>
    <name evidence="1" type="ORF">COX05_01460</name>
</gene>
<evidence type="ECO:0000313" key="2">
    <source>
        <dbReference type="Proteomes" id="UP000228495"/>
    </source>
</evidence>
<sequence length="85" mass="9643">MAAIVSEGRTFPISLNRITFTRFVSLVKGISDPDFESMFGFVPHRICTRGEVLFLEPHAYKMGGLTEDGFETAVQNLLTYINRRE</sequence>
<dbReference type="Proteomes" id="UP000228495">
    <property type="component" value="Unassembled WGS sequence"/>
</dbReference>
<name>A0A2H0BGD9_UNCKA</name>